<comment type="caution">
    <text evidence="17">The sequence shown here is derived from an EMBL/GenBank/DDBJ whole genome shotgun (WGS) entry which is preliminary data.</text>
</comment>
<dbReference type="PROSITE" id="PS50109">
    <property type="entry name" value="HIS_KIN"/>
    <property type="match status" value="1"/>
</dbReference>
<keyword evidence="9" id="KW-0067">ATP-binding</keyword>
<evidence type="ECO:0000256" key="2">
    <source>
        <dbReference type="ARBA" id="ARBA00004370"/>
    </source>
</evidence>
<evidence type="ECO:0000313" key="18">
    <source>
        <dbReference type="Proteomes" id="UP001315686"/>
    </source>
</evidence>
<dbReference type="InterPro" id="IPR005467">
    <property type="entry name" value="His_kinase_dom"/>
</dbReference>
<sequence length="446" mass="48499">MSRRRYDRLLRAREEAEALLEAKSRELWEANQRLKAQAEALEKTVESRTAELETAMHAAEASNRAKSVFLANMSHEIRTPLNGVLGMAKAIGDTDLSPDQQEMTDTILDSGQILLGVLNDILDISKIEAGQMDIENIPFDIAELAQSAKRHHGFKAREKGLGFEVTVREAARKWVTGDPTRLRQVTGNLIANAIKFTKTGGIQVTFDLDAAPPNATLRIEVRDTGIGISADGIANLFRPFHQLDASVAREYGGTGLGLSISHHICTLMKGDITVQSTPGSGTSFIATAQVATAPAPEAVAAPDIQSLRETLTGKHWRLLVAEDNKTNQMVLSKLLQPYELEITLVDNGEGALQATRKDHFDLILMDINMPVMDGIDATRAIRADEASGKRPATPIIALTANSMTHQIESYLTCGMNGHLAKPLVHDTLLQTIAQAVTKPELLQVPS</sequence>
<keyword evidence="6" id="KW-0812">Transmembrane</keyword>
<organism evidence="17 18">
    <name type="scientific">Harenicola maris</name>
    <dbReference type="NCBI Taxonomy" id="2841044"/>
    <lineage>
        <taxon>Bacteria</taxon>
        <taxon>Pseudomonadati</taxon>
        <taxon>Pseudomonadota</taxon>
        <taxon>Alphaproteobacteria</taxon>
        <taxon>Rhodobacterales</taxon>
        <taxon>Paracoccaceae</taxon>
        <taxon>Harenicola</taxon>
    </lineage>
</organism>
<reference evidence="17 18" key="1">
    <citation type="journal article" date="2021" name="Arch. Microbiol.">
        <title>Harenicola maris gen. nov., sp. nov. isolated from the Sea of Japan shallow sediments.</title>
        <authorList>
            <person name="Romanenko L.A."/>
            <person name="Kurilenko V.V."/>
            <person name="Chernysheva N.Y."/>
            <person name="Tekutyeva L.A."/>
            <person name="Velansky P.V."/>
            <person name="Svetashev V.I."/>
            <person name="Isaeva M.P."/>
        </authorList>
    </citation>
    <scope>NUCLEOTIDE SEQUENCE [LARGE SCALE GENOMIC DNA]</scope>
    <source>
        <strain evidence="17 18">KMM 3653</strain>
    </source>
</reference>
<dbReference type="InterPro" id="IPR036890">
    <property type="entry name" value="HATPase_C_sf"/>
</dbReference>
<evidence type="ECO:0000256" key="11">
    <source>
        <dbReference type="ARBA" id="ARBA00023012"/>
    </source>
</evidence>
<evidence type="ECO:0000313" key="17">
    <source>
        <dbReference type="EMBL" id="MBT0958487.1"/>
    </source>
</evidence>
<comment type="catalytic activity">
    <reaction evidence="1">
        <text>ATP + protein L-histidine = ADP + protein N-phospho-L-histidine.</text>
        <dbReference type="EC" id="2.7.13.3"/>
    </reaction>
</comment>
<dbReference type="Gene3D" id="1.10.287.130">
    <property type="match status" value="1"/>
</dbReference>
<dbReference type="GO" id="GO:0000155">
    <property type="term" value="F:phosphorelay sensor kinase activity"/>
    <property type="evidence" value="ECO:0007669"/>
    <property type="project" value="InterPro"/>
</dbReference>
<evidence type="ECO:0000256" key="14">
    <source>
        <dbReference type="SAM" id="Coils"/>
    </source>
</evidence>
<keyword evidence="12" id="KW-0472">Membrane</keyword>
<dbReference type="EMBL" id="JADQAZ010000003">
    <property type="protein sequence ID" value="MBT0958487.1"/>
    <property type="molecule type" value="Genomic_DNA"/>
</dbReference>
<evidence type="ECO:0000259" key="15">
    <source>
        <dbReference type="PROSITE" id="PS50109"/>
    </source>
</evidence>
<dbReference type="SMART" id="SM00388">
    <property type="entry name" value="HisKA"/>
    <property type="match status" value="1"/>
</dbReference>
<dbReference type="Pfam" id="PF00072">
    <property type="entry name" value="Response_reg"/>
    <property type="match status" value="1"/>
</dbReference>
<dbReference type="InterPro" id="IPR011006">
    <property type="entry name" value="CheY-like_superfamily"/>
</dbReference>
<dbReference type="Pfam" id="PF02518">
    <property type="entry name" value="HATPase_c"/>
    <property type="match status" value="1"/>
</dbReference>
<dbReference type="SMART" id="SM00387">
    <property type="entry name" value="HATPase_c"/>
    <property type="match status" value="1"/>
</dbReference>
<keyword evidence="8" id="KW-0418">Kinase</keyword>
<dbReference type="Pfam" id="PF00512">
    <property type="entry name" value="HisKA"/>
    <property type="match status" value="1"/>
</dbReference>
<protein>
    <recommendedName>
        <fullName evidence="3">histidine kinase</fullName>
        <ecNumber evidence="3">2.7.13.3</ecNumber>
    </recommendedName>
</protein>
<keyword evidence="11" id="KW-0902">Two-component regulatory system</keyword>
<feature type="coiled-coil region" evidence="14">
    <location>
        <begin position="6"/>
        <end position="51"/>
    </location>
</feature>
<evidence type="ECO:0000256" key="5">
    <source>
        <dbReference type="ARBA" id="ARBA00022679"/>
    </source>
</evidence>
<evidence type="ECO:0000259" key="16">
    <source>
        <dbReference type="PROSITE" id="PS50110"/>
    </source>
</evidence>
<proteinExistence type="predicted"/>
<keyword evidence="18" id="KW-1185">Reference proteome</keyword>
<evidence type="ECO:0000256" key="13">
    <source>
        <dbReference type="PROSITE-ProRule" id="PRU00169"/>
    </source>
</evidence>
<dbReference type="CDD" id="cd00082">
    <property type="entry name" value="HisKA"/>
    <property type="match status" value="1"/>
</dbReference>
<dbReference type="Gene3D" id="3.30.565.10">
    <property type="entry name" value="Histidine kinase-like ATPase, C-terminal domain"/>
    <property type="match status" value="1"/>
</dbReference>
<evidence type="ECO:0000256" key="4">
    <source>
        <dbReference type="ARBA" id="ARBA00022553"/>
    </source>
</evidence>
<evidence type="ECO:0000256" key="12">
    <source>
        <dbReference type="ARBA" id="ARBA00023136"/>
    </source>
</evidence>
<evidence type="ECO:0000256" key="8">
    <source>
        <dbReference type="ARBA" id="ARBA00022777"/>
    </source>
</evidence>
<dbReference type="PANTHER" id="PTHR45339:SF1">
    <property type="entry name" value="HYBRID SIGNAL TRANSDUCTION HISTIDINE KINASE J"/>
    <property type="match status" value="1"/>
</dbReference>
<dbReference type="Proteomes" id="UP001315686">
    <property type="component" value="Unassembled WGS sequence"/>
</dbReference>
<evidence type="ECO:0000256" key="1">
    <source>
        <dbReference type="ARBA" id="ARBA00000085"/>
    </source>
</evidence>
<dbReference type="FunFam" id="3.30.565.10:FF:000010">
    <property type="entry name" value="Sensor histidine kinase RcsC"/>
    <property type="match status" value="1"/>
</dbReference>
<comment type="subcellular location">
    <subcellularLocation>
        <location evidence="2">Membrane</location>
    </subcellularLocation>
</comment>
<dbReference type="PANTHER" id="PTHR45339">
    <property type="entry name" value="HYBRID SIGNAL TRANSDUCTION HISTIDINE KINASE J"/>
    <property type="match status" value="1"/>
</dbReference>
<evidence type="ECO:0000256" key="3">
    <source>
        <dbReference type="ARBA" id="ARBA00012438"/>
    </source>
</evidence>
<feature type="domain" description="Histidine kinase" evidence="15">
    <location>
        <begin position="72"/>
        <end position="292"/>
    </location>
</feature>
<keyword evidence="10" id="KW-1133">Transmembrane helix</keyword>
<evidence type="ECO:0000256" key="10">
    <source>
        <dbReference type="ARBA" id="ARBA00022989"/>
    </source>
</evidence>
<dbReference type="CDD" id="cd17546">
    <property type="entry name" value="REC_hyHK_CKI1_RcsC-like"/>
    <property type="match status" value="1"/>
</dbReference>
<name>A0AAP2CSM0_9RHOB</name>
<evidence type="ECO:0000256" key="9">
    <source>
        <dbReference type="ARBA" id="ARBA00022840"/>
    </source>
</evidence>
<keyword evidence="5" id="KW-0808">Transferase</keyword>
<dbReference type="InterPro" id="IPR004358">
    <property type="entry name" value="Sig_transdc_His_kin-like_C"/>
</dbReference>
<accession>A0AAP2CSM0</accession>
<dbReference type="InterPro" id="IPR036097">
    <property type="entry name" value="HisK_dim/P_sf"/>
</dbReference>
<feature type="modified residue" description="4-aspartylphosphate" evidence="13">
    <location>
        <position position="366"/>
    </location>
</feature>
<dbReference type="SUPFAM" id="SSF55874">
    <property type="entry name" value="ATPase domain of HSP90 chaperone/DNA topoisomerase II/histidine kinase"/>
    <property type="match status" value="1"/>
</dbReference>
<keyword evidence="14" id="KW-0175">Coiled coil</keyword>
<dbReference type="SUPFAM" id="SSF52172">
    <property type="entry name" value="CheY-like"/>
    <property type="match status" value="1"/>
</dbReference>
<dbReference type="EC" id="2.7.13.3" evidence="3"/>
<dbReference type="PRINTS" id="PR00344">
    <property type="entry name" value="BCTRLSENSOR"/>
</dbReference>
<dbReference type="Gene3D" id="3.40.50.2300">
    <property type="match status" value="1"/>
</dbReference>
<dbReference type="GO" id="GO:0005524">
    <property type="term" value="F:ATP binding"/>
    <property type="evidence" value="ECO:0007669"/>
    <property type="project" value="UniProtKB-KW"/>
</dbReference>
<dbReference type="AlphaFoldDB" id="A0AAP2CSM0"/>
<dbReference type="CDD" id="cd16922">
    <property type="entry name" value="HATPase_EvgS-ArcB-TorS-like"/>
    <property type="match status" value="1"/>
</dbReference>
<dbReference type="FunFam" id="1.10.287.130:FF:000004">
    <property type="entry name" value="Ethylene receptor 1"/>
    <property type="match status" value="1"/>
</dbReference>
<dbReference type="PROSITE" id="PS50110">
    <property type="entry name" value="RESPONSE_REGULATORY"/>
    <property type="match status" value="1"/>
</dbReference>
<keyword evidence="7" id="KW-0547">Nucleotide-binding</keyword>
<dbReference type="InterPro" id="IPR003594">
    <property type="entry name" value="HATPase_dom"/>
</dbReference>
<dbReference type="SMART" id="SM00448">
    <property type="entry name" value="REC"/>
    <property type="match status" value="1"/>
</dbReference>
<dbReference type="InterPro" id="IPR001789">
    <property type="entry name" value="Sig_transdc_resp-reg_receiver"/>
</dbReference>
<gene>
    <name evidence="17" type="ORF">IV417_13940</name>
</gene>
<evidence type="ECO:0000256" key="6">
    <source>
        <dbReference type="ARBA" id="ARBA00022692"/>
    </source>
</evidence>
<evidence type="ECO:0000256" key="7">
    <source>
        <dbReference type="ARBA" id="ARBA00022741"/>
    </source>
</evidence>
<dbReference type="RefSeq" id="WP_327794720.1">
    <property type="nucleotide sequence ID" value="NZ_JADQAZ010000003.1"/>
</dbReference>
<dbReference type="InterPro" id="IPR003661">
    <property type="entry name" value="HisK_dim/P_dom"/>
</dbReference>
<dbReference type="SUPFAM" id="SSF47384">
    <property type="entry name" value="Homodimeric domain of signal transducing histidine kinase"/>
    <property type="match status" value="1"/>
</dbReference>
<keyword evidence="4 13" id="KW-0597">Phosphoprotein</keyword>
<dbReference type="GO" id="GO:0016020">
    <property type="term" value="C:membrane"/>
    <property type="evidence" value="ECO:0007669"/>
    <property type="project" value="UniProtKB-SubCell"/>
</dbReference>
<feature type="domain" description="Response regulatory" evidence="16">
    <location>
        <begin position="317"/>
        <end position="436"/>
    </location>
</feature>